<reference evidence="2" key="1">
    <citation type="journal article" date="2015" name="Nature">
        <title>Complex archaea that bridge the gap between prokaryotes and eukaryotes.</title>
        <authorList>
            <person name="Spang A."/>
            <person name="Saw J.H."/>
            <person name="Jorgensen S.L."/>
            <person name="Zaremba-Niedzwiedzka K."/>
            <person name="Martijn J."/>
            <person name="Lind A.E."/>
            <person name="van Eijk R."/>
            <person name="Schleper C."/>
            <person name="Guy L."/>
            <person name="Ettema T.J."/>
        </authorList>
    </citation>
    <scope>NUCLEOTIDE SEQUENCE</scope>
</reference>
<sequence length="48" mass="5871">IKSNGEKRKKRKIDKPSLLMYLHERKEKERQRGYNDYSQELDGIPEKH</sequence>
<organism evidence="2">
    <name type="scientific">marine sediment metagenome</name>
    <dbReference type="NCBI Taxonomy" id="412755"/>
    <lineage>
        <taxon>unclassified sequences</taxon>
        <taxon>metagenomes</taxon>
        <taxon>ecological metagenomes</taxon>
    </lineage>
</organism>
<dbReference type="EMBL" id="LAZR01053867">
    <property type="protein sequence ID" value="KKK79789.1"/>
    <property type="molecule type" value="Genomic_DNA"/>
</dbReference>
<protein>
    <submittedName>
        <fullName evidence="2">Uncharacterized protein</fullName>
    </submittedName>
</protein>
<comment type="caution">
    <text evidence="2">The sequence shown here is derived from an EMBL/GenBank/DDBJ whole genome shotgun (WGS) entry which is preliminary data.</text>
</comment>
<gene>
    <name evidence="2" type="ORF">LCGC14_2830020</name>
</gene>
<proteinExistence type="predicted"/>
<evidence type="ECO:0000256" key="1">
    <source>
        <dbReference type="SAM" id="MobiDB-lite"/>
    </source>
</evidence>
<feature type="non-terminal residue" evidence="2">
    <location>
        <position position="1"/>
    </location>
</feature>
<feature type="region of interest" description="Disordered" evidence="1">
    <location>
        <begin position="1"/>
        <end position="48"/>
    </location>
</feature>
<accession>A0A0F9AMT9</accession>
<feature type="compositionally biased region" description="Basic and acidic residues" evidence="1">
    <location>
        <begin position="22"/>
        <end position="33"/>
    </location>
</feature>
<evidence type="ECO:0000313" key="2">
    <source>
        <dbReference type="EMBL" id="KKK79789.1"/>
    </source>
</evidence>
<name>A0A0F9AMT9_9ZZZZ</name>
<dbReference type="AlphaFoldDB" id="A0A0F9AMT9"/>